<evidence type="ECO:0000256" key="1">
    <source>
        <dbReference type="ARBA" id="ARBA00001049"/>
    </source>
</evidence>
<evidence type="ECO:0000256" key="5">
    <source>
        <dbReference type="ARBA" id="ARBA00022801"/>
    </source>
</evidence>
<feature type="binding site" evidence="10">
    <location>
        <position position="418"/>
    </location>
    <ligand>
        <name>L-glutamate</name>
        <dbReference type="ChEBI" id="CHEBI:29985"/>
    </ligand>
</feature>
<dbReference type="PANTHER" id="PTHR43199:SF1">
    <property type="entry name" value="GLUTATHIONE HYDROLASE PROENZYME"/>
    <property type="match status" value="1"/>
</dbReference>
<evidence type="ECO:0000256" key="2">
    <source>
        <dbReference type="ARBA" id="ARBA00001089"/>
    </source>
</evidence>
<evidence type="ECO:0000256" key="6">
    <source>
        <dbReference type="ARBA" id="ARBA00023145"/>
    </source>
</evidence>
<comment type="PTM">
    <text evidence="11">Cleaved by autocatalysis into a large and a small subunit.</text>
</comment>
<gene>
    <name evidence="13" type="primary">ggt</name>
    <name evidence="13" type="ORF">G3570_10790</name>
</gene>
<keyword evidence="14" id="KW-1185">Reference proteome</keyword>
<comment type="caution">
    <text evidence="13">The sequence shown here is derived from an EMBL/GenBank/DDBJ whole genome shotgun (WGS) entry which is preliminary data.</text>
</comment>
<feature type="binding site" evidence="10">
    <location>
        <position position="97"/>
    </location>
    <ligand>
        <name>L-glutamate</name>
        <dbReference type="ChEBI" id="CHEBI:29985"/>
    </ligand>
</feature>
<keyword evidence="7 11" id="KW-0012">Acyltransferase</keyword>
<proteinExistence type="inferred from homology"/>
<dbReference type="Gene3D" id="1.10.246.130">
    <property type="match status" value="1"/>
</dbReference>
<dbReference type="GO" id="GO:0006751">
    <property type="term" value="P:glutathione catabolic process"/>
    <property type="evidence" value="ECO:0007669"/>
    <property type="project" value="UniProtKB-UniRule"/>
</dbReference>
<sequence length="565" mass="61845">MRFLFVVILFLYSGLQNPAISQVGWTKAYENAAVVTAESHASKAGKQILSEGGNAVDAAVAVQFALAVTLPRAGNIGGGGFMVIQKADGTSISLDFREKAPLKSSRDMYIRNGELVPELSREGALAVGVPGVVDGMIKALERYGNLPLETVMKPAIKLASEGYRLSWVQAEDLNAHAEDFRNYDSSSGYFTKPSGEQFEEGDLFVQKDLAKTLRRISTMGRKGFYSGKTADLIVGEMQKLGGLITYKDLNEYESVWRKTVKAHYQDYELAIMPPPSSGSIAIAQIMKMLDSYDLKELGFNSADYIHLITETMRRAFADRAYFLGDPDFVDIPGDTLLSDAYNENRMETFNWDASTPSRELDHGDIPTFQYSESSETTHFSIVDAEGSAVAVTTTLNGSFGSHVSVGGAGFLLNNEMDDFTAKPGEPNMFGLIQGEANAVQPGKRMLSSMSPTIVTKDGKVRMVLGAAGGPRIITATFMSFLNMAVFGMNAREAISAPRFHHQWMPDKLYYEAFGISPDTRELLEAKGHELEMRPTVGRGHIIYVDENNRRHGAADPRGNGTVEGY</sequence>
<dbReference type="GO" id="GO:0006750">
    <property type="term" value="P:glutathione biosynthetic process"/>
    <property type="evidence" value="ECO:0007669"/>
    <property type="project" value="UniProtKB-KW"/>
</dbReference>
<dbReference type="Pfam" id="PF01019">
    <property type="entry name" value="G_glu_transpept"/>
    <property type="match status" value="1"/>
</dbReference>
<evidence type="ECO:0000313" key="13">
    <source>
        <dbReference type="EMBL" id="NGP77122.1"/>
    </source>
</evidence>
<dbReference type="NCBIfam" id="TIGR00066">
    <property type="entry name" value="g_glut_trans"/>
    <property type="match status" value="1"/>
</dbReference>
<keyword evidence="5 11" id="KW-0378">Hydrolase</keyword>
<dbReference type="SUPFAM" id="SSF56235">
    <property type="entry name" value="N-terminal nucleophile aminohydrolases (Ntn hydrolases)"/>
    <property type="match status" value="1"/>
</dbReference>
<comment type="subunit">
    <text evidence="11">This enzyme consists of two polypeptide chains, which are synthesized in precursor form from a single polypeptide.</text>
</comment>
<keyword evidence="11" id="KW-0317">Glutathione biosynthesis</keyword>
<comment type="pathway">
    <text evidence="11">Sulfur metabolism; glutathione metabolism.</text>
</comment>
<comment type="catalytic activity">
    <reaction evidence="8 11">
        <text>an N-terminal (5-L-glutamyl)-[peptide] + an alpha-amino acid = 5-L-glutamyl amino acid + an N-terminal L-alpha-aminoacyl-[peptide]</text>
        <dbReference type="Rhea" id="RHEA:23904"/>
        <dbReference type="Rhea" id="RHEA-COMP:9780"/>
        <dbReference type="Rhea" id="RHEA-COMP:9795"/>
        <dbReference type="ChEBI" id="CHEBI:77644"/>
        <dbReference type="ChEBI" id="CHEBI:78597"/>
        <dbReference type="ChEBI" id="CHEBI:78599"/>
        <dbReference type="ChEBI" id="CHEBI:78608"/>
        <dbReference type="EC" id="2.3.2.2"/>
    </reaction>
</comment>
<reference evidence="13 14" key="1">
    <citation type="submission" date="2020-02" db="EMBL/GenBank/DDBJ databases">
        <title>Balneolaceae bacterium YR4-1, complete genome.</title>
        <authorList>
            <person name="Li Y."/>
            <person name="Wu S."/>
        </authorList>
    </citation>
    <scope>NUCLEOTIDE SEQUENCE [LARGE SCALE GENOMIC DNA]</scope>
    <source>
        <strain evidence="13 14">YR4-1</strain>
    </source>
</reference>
<dbReference type="PANTHER" id="PTHR43199">
    <property type="entry name" value="GLUTATHIONE HYDROLASE"/>
    <property type="match status" value="1"/>
</dbReference>
<dbReference type="InterPro" id="IPR000101">
    <property type="entry name" value="GGT_peptidase"/>
</dbReference>
<dbReference type="PROSITE" id="PS00462">
    <property type="entry name" value="G_GLU_TRANSPEPTIDASE"/>
    <property type="match status" value="1"/>
</dbReference>
<feature type="chain" id="PRO_5027070523" description="Glutathione hydrolase proenzyme" evidence="12">
    <location>
        <begin position="22"/>
        <end position="565"/>
    </location>
</feature>
<dbReference type="InterPro" id="IPR043138">
    <property type="entry name" value="GGT_lsub"/>
</dbReference>
<dbReference type="InterPro" id="IPR029055">
    <property type="entry name" value="Ntn_hydrolases_N"/>
</dbReference>
<evidence type="ECO:0000256" key="10">
    <source>
        <dbReference type="PIRSR" id="PIRSR600101-2"/>
    </source>
</evidence>
<comment type="catalytic activity">
    <reaction evidence="2 11">
        <text>glutathione + H2O = L-cysteinylglycine + L-glutamate</text>
        <dbReference type="Rhea" id="RHEA:28807"/>
        <dbReference type="ChEBI" id="CHEBI:15377"/>
        <dbReference type="ChEBI" id="CHEBI:29985"/>
        <dbReference type="ChEBI" id="CHEBI:57925"/>
        <dbReference type="ChEBI" id="CHEBI:61694"/>
        <dbReference type="EC" id="3.4.19.13"/>
    </reaction>
</comment>
<comment type="catalytic activity">
    <reaction evidence="1 11">
        <text>an S-substituted glutathione + H2O = an S-substituted L-cysteinylglycine + L-glutamate</text>
        <dbReference type="Rhea" id="RHEA:59468"/>
        <dbReference type="ChEBI" id="CHEBI:15377"/>
        <dbReference type="ChEBI" id="CHEBI:29985"/>
        <dbReference type="ChEBI" id="CHEBI:90779"/>
        <dbReference type="ChEBI" id="CHEBI:143103"/>
        <dbReference type="EC" id="3.4.19.13"/>
    </reaction>
</comment>
<dbReference type="UniPathway" id="UPA00204"/>
<dbReference type="EC" id="3.4.19.13" evidence="11"/>
<evidence type="ECO:0000256" key="11">
    <source>
        <dbReference type="RuleBase" id="RU368036"/>
    </source>
</evidence>
<feature type="binding site" evidence="10">
    <location>
        <position position="469"/>
    </location>
    <ligand>
        <name>L-glutamate</name>
        <dbReference type="ChEBI" id="CHEBI:29985"/>
    </ligand>
</feature>
<name>A0A6M1SW33_9BACT</name>
<dbReference type="InterPro" id="IPR043137">
    <property type="entry name" value="GGT_ssub_C"/>
</dbReference>
<evidence type="ECO:0000256" key="4">
    <source>
        <dbReference type="ARBA" id="ARBA00022679"/>
    </source>
</evidence>
<dbReference type="Gene3D" id="3.60.20.40">
    <property type="match status" value="1"/>
</dbReference>
<dbReference type="AlphaFoldDB" id="A0A6M1SW33"/>
<feature type="binding site" evidence="10">
    <location>
        <begin position="447"/>
        <end position="448"/>
    </location>
    <ligand>
        <name>L-glutamate</name>
        <dbReference type="ChEBI" id="CHEBI:29985"/>
    </ligand>
</feature>
<dbReference type="GO" id="GO:0036374">
    <property type="term" value="F:glutathione hydrolase activity"/>
    <property type="evidence" value="ECO:0007669"/>
    <property type="project" value="UniProtKB-UniRule"/>
</dbReference>
<keyword evidence="12" id="KW-0732">Signal</keyword>
<dbReference type="EMBL" id="JAALLT010000003">
    <property type="protein sequence ID" value="NGP77122.1"/>
    <property type="molecule type" value="Genomic_DNA"/>
</dbReference>
<feature type="binding site" evidence="10">
    <location>
        <begin position="394"/>
        <end position="396"/>
    </location>
    <ligand>
        <name>L-glutamate</name>
        <dbReference type="ChEBI" id="CHEBI:29985"/>
    </ligand>
</feature>
<feature type="active site" description="Nucleophile" evidence="9">
    <location>
        <position position="376"/>
    </location>
</feature>
<protein>
    <recommendedName>
        <fullName evidence="11">Glutathione hydrolase proenzyme</fullName>
        <ecNumber evidence="11">2.3.2.2</ecNumber>
        <ecNumber evidence="11">3.4.19.13</ecNumber>
    </recommendedName>
    <component>
        <recommendedName>
            <fullName evidence="11">Glutathione hydrolase large chain</fullName>
        </recommendedName>
    </component>
    <component>
        <recommendedName>
            <fullName evidence="11">Glutathione hydrolase small chain</fullName>
        </recommendedName>
    </component>
</protein>
<feature type="signal peptide" evidence="12">
    <location>
        <begin position="1"/>
        <end position="21"/>
    </location>
</feature>
<dbReference type="PRINTS" id="PR01210">
    <property type="entry name" value="GGTRANSPTASE"/>
</dbReference>
<evidence type="ECO:0000256" key="7">
    <source>
        <dbReference type="ARBA" id="ARBA00023315"/>
    </source>
</evidence>
<dbReference type="GO" id="GO:0103068">
    <property type="term" value="F:leukotriene C4 gamma-glutamyl transferase activity"/>
    <property type="evidence" value="ECO:0007669"/>
    <property type="project" value="UniProtKB-EC"/>
</dbReference>
<dbReference type="InterPro" id="IPR051792">
    <property type="entry name" value="GGT_bact"/>
</dbReference>
<evidence type="ECO:0000256" key="3">
    <source>
        <dbReference type="ARBA" id="ARBA00009381"/>
    </source>
</evidence>
<keyword evidence="6 11" id="KW-0865">Zymogen</keyword>
<evidence type="ECO:0000313" key="14">
    <source>
        <dbReference type="Proteomes" id="UP000473278"/>
    </source>
</evidence>
<dbReference type="Proteomes" id="UP000473278">
    <property type="component" value="Unassembled WGS sequence"/>
</dbReference>
<keyword evidence="4 11" id="KW-0808">Transferase</keyword>
<dbReference type="EC" id="2.3.2.2" evidence="11"/>
<evidence type="ECO:0000256" key="9">
    <source>
        <dbReference type="PIRSR" id="PIRSR600101-1"/>
    </source>
</evidence>
<dbReference type="InterPro" id="IPR055262">
    <property type="entry name" value="GGT_CS"/>
</dbReference>
<comment type="similarity">
    <text evidence="3 11">Belongs to the gamma-glutamyltransferase family.</text>
</comment>
<accession>A0A6M1SW33</accession>
<organism evidence="13 14">
    <name type="scientific">Halalkalibaculum roseum</name>
    <dbReference type="NCBI Taxonomy" id="2709311"/>
    <lineage>
        <taxon>Bacteria</taxon>
        <taxon>Pseudomonadati</taxon>
        <taxon>Balneolota</taxon>
        <taxon>Balneolia</taxon>
        <taxon>Balneolales</taxon>
        <taxon>Balneolaceae</taxon>
        <taxon>Halalkalibaculum</taxon>
    </lineage>
</organism>
<evidence type="ECO:0000256" key="8">
    <source>
        <dbReference type="ARBA" id="ARBA00047417"/>
    </source>
</evidence>
<evidence type="ECO:0000256" key="12">
    <source>
        <dbReference type="SAM" id="SignalP"/>
    </source>
</evidence>